<keyword evidence="1" id="KW-1133">Transmembrane helix</keyword>
<accession>A0A194YMW3</accession>
<keyword evidence="1" id="KW-0472">Membrane</keyword>
<dbReference type="AlphaFoldDB" id="A0A194YMW3"/>
<evidence type="ECO:0000256" key="1">
    <source>
        <dbReference type="SAM" id="Phobius"/>
    </source>
</evidence>
<name>A0A194YMW3_SORBI</name>
<keyword evidence="3" id="KW-1185">Reference proteome</keyword>
<evidence type="ECO:0000313" key="3">
    <source>
        <dbReference type="Proteomes" id="UP000000768"/>
    </source>
</evidence>
<protein>
    <submittedName>
        <fullName evidence="2">Uncharacterized protein</fullName>
    </submittedName>
</protein>
<sequence length="84" mass="9814">MVPSFIGTAYIHYLADFFFFFLVLGRSYWGVSPECSCLSQNQNLLLVFSFFQINSQLKNIVLIFGGHRFLFQMTRSSPMIMNER</sequence>
<evidence type="ECO:0000313" key="2">
    <source>
        <dbReference type="EMBL" id="KXG29559.1"/>
    </source>
</evidence>
<organism evidence="2 3">
    <name type="scientific">Sorghum bicolor</name>
    <name type="common">Sorghum</name>
    <name type="synonym">Sorghum vulgare</name>
    <dbReference type="NCBI Taxonomy" id="4558"/>
    <lineage>
        <taxon>Eukaryota</taxon>
        <taxon>Viridiplantae</taxon>
        <taxon>Streptophyta</taxon>
        <taxon>Embryophyta</taxon>
        <taxon>Tracheophyta</taxon>
        <taxon>Spermatophyta</taxon>
        <taxon>Magnoliopsida</taxon>
        <taxon>Liliopsida</taxon>
        <taxon>Poales</taxon>
        <taxon>Poaceae</taxon>
        <taxon>PACMAD clade</taxon>
        <taxon>Panicoideae</taxon>
        <taxon>Andropogonodae</taxon>
        <taxon>Andropogoneae</taxon>
        <taxon>Sorghinae</taxon>
        <taxon>Sorghum</taxon>
    </lineage>
</organism>
<dbReference type="Gramene" id="KXG29559">
    <property type="protein sequence ID" value="KXG29559"/>
    <property type="gene ID" value="SORBI_3004G055300"/>
</dbReference>
<dbReference type="Proteomes" id="UP000000768">
    <property type="component" value="Chromosome 4"/>
</dbReference>
<keyword evidence="1" id="KW-0812">Transmembrane</keyword>
<reference evidence="2 3" key="1">
    <citation type="journal article" date="2009" name="Nature">
        <title>The Sorghum bicolor genome and the diversification of grasses.</title>
        <authorList>
            <person name="Paterson A.H."/>
            <person name="Bowers J.E."/>
            <person name="Bruggmann R."/>
            <person name="Dubchak I."/>
            <person name="Grimwood J."/>
            <person name="Gundlach H."/>
            <person name="Haberer G."/>
            <person name="Hellsten U."/>
            <person name="Mitros T."/>
            <person name="Poliakov A."/>
            <person name="Schmutz J."/>
            <person name="Spannagl M."/>
            <person name="Tang H."/>
            <person name="Wang X."/>
            <person name="Wicker T."/>
            <person name="Bharti A.K."/>
            <person name="Chapman J."/>
            <person name="Feltus F.A."/>
            <person name="Gowik U."/>
            <person name="Grigoriev I.V."/>
            <person name="Lyons E."/>
            <person name="Maher C.A."/>
            <person name="Martis M."/>
            <person name="Narechania A."/>
            <person name="Otillar R.P."/>
            <person name="Penning B.W."/>
            <person name="Salamov A.A."/>
            <person name="Wang Y."/>
            <person name="Zhang L."/>
            <person name="Carpita N.C."/>
            <person name="Freeling M."/>
            <person name="Gingle A.R."/>
            <person name="Hash C.T."/>
            <person name="Keller B."/>
            <person name="Klein P."/>
            <person name="Kresovich S."/>
            <person name="McCann M.C."/>
            <person name="Ming R."/>
            <person name="Peterson D.G."/>
            <person name="Mehboob-ur-Rahman"/>
            <person name="Ware D."/>
            <person name="Westhoff P."/>
            <person name="Mayer K.F."/>
            <person name="Messing J."/>
            <person name="Rokhsar D.S."/>
        </authorList>
    </citation>
    <scope>NUCLEOTIDE SEQUENCE [LARGE SCALE GENOMIC DNA]</scope>
    <source>
        <strain evidence="3">cv. BTx623</strain>
    </source>
</reference>
<reference evidence="3" key="2">
    <citation type="journal article" date="2018" name="Plant J.">
        <title>The Sorghum bicolor reference genome: improved assembly, gene annotations, a transcriptome atlas, and signatures of genome organization.</title>
        <authorList>
            <person name="McCormick R.F."/>
            <person name="Truong S.K."/>
            <person name="Sreedasyam A."/>
            <person name="Jenkins J."/>
            <person name="Shu S."/>
            <person name="Sims D."/>
            <person name="Kennedy M."/>
            <person name="Amirebrahimi M."/>
            <person name="Weers B.D."/>
            <person name="McKinley B."/>
            <person name="Mattison A."/>
            <person name="Morishige D.T."/>
            <person name="Grimwood J."/>
            <person name="Schmutz J."/>
            <person name="Mullet J.E."/>
        </authorList>
    </citation>
    <scope>NUCLEOTIDE SEQUENCE [LARGE SCALE GENOMIC DNA]</scope>
    <source>
        <strain evidence="3">cv. BTx623</strain>
    </source>
</reference>
<dbReference type="InParanoid" id="A0A194YMW3"/>
<proteinExistence type="predicted"/>
<dbReference type="EMBL" id="CM000763">
    <property type="protein sequence ID" value="KXG29559.1"/>
    <property type="molecule type" value="Genomic_DNA"/>
</dbReference>
<feature type="transmembrane region" description="Helical" evidence="1">
    <location>
        <begin position="6"/>
        <end position="24"/>
    </location>
</feature>
<gene>
    <name evidence="2" type="ORF">SORBI_3004G055300</name>
</gene>